<dbReference type="Proteomes" id="UP001642464">
    <property type="component" value="Unassembled WGS sequence"/>
</dbReference>
<gene>
    <name evidence="6" type="ORF">SCF082_LOCUS44950</name>
</gene>
<reference evidence="6 7" key="1">
    <citation type="submission" date="2024-02" db="EMBL/GenBank/DDBJ databases">
        <authorList>
            <person name="Chen Y."/>
            <person name="Shah S."/>
            <person name="Dougan E. K."/>
            <person name="Thang M."/>
            <person name="Chan C."/>
        </authorList>
    </citation>
    <scope>NUCLEOTIDE SEQUENCE [LARGE SCALE GENOMIC DNA]</scope>
</reference>
<evidence type="ECO:0000313" key="6">
    <source>
        <dbReference type="EMBL" id="CAK9095707.1"/>
    </source>
</evidence>
<dbReference type="GO" id="GO:0051301">
    <property type="term" value="P:cell division"/>
    <property type="evidence" value="ECO:0007669"/>
    <property type="project" value="UniProtKB-KW"/>
</dbReference>
<protein>
    <submittedName>
        <fullName evidence="6">Cell division control protein 45 homolog (Suppressor of nda4 protein)</fullName>
    </submittedName>
</protein>
<dbReference type="EMBL" id="CAXAMM010040830">
    <property type="protein sequence ID" value="CAK9095707.1"/>
    <property type="molecule type" value="Genomic_DNA"/>
</dbReference>
<evidence type="ECO:0000256" key="2">
    <source>
        <dbReference type="ARBA" id="ARBA00010727"/>
    </source>
</evidence>
<proteinExistence type="inferred from homology"/>
<keyword evidence="5" id="KW-0131">Cell cycle</keyword>
<dbReference type="InterPro" id="IPR003874">
    <property type="entry name" value="CDC45"/>
</dbReference>
<comment type="similarity">
    <text evidence="2">Belongs to the CDC45 family.</text>
</comment>
<comment type="caution">
    <text evidence="6">The sequence shown here is derived from an EMBL/GenBank/DDBJ whole genome shotgun (WGS) entry which is preliminary data.</text>
</comment>
<dbReference type="PANTHER" id="PTHR10507:SF0">
    <property type="entry name" value="CELL DIVISION CONTROL PROTEIN 45 HOMOLOG"/>
    <property type="match status" value="1"/>
</dbReference>
<organism evidence="6 7">
    <name type="scientific">Durusdinium trenchii</name>
    <dbReference type="NCBI Taxonomy" id="1381693"/>
    <lineage>
        <taxon>Eukaryota</taxon>
        <taxon>Sar</taxon>
        <taxon>Alveolata</taxon>
        <taxon>Dinophyceae</taxon>
        <taxon>Suessiales</taxon>
        <taxon>Symbiodiniaceae</taxon>
        <taxon>Durusdinium</taxon>
    </lineage>
</organism>
<name>A0ABP0R9D5_9DINO</name>
<keyword evidence="4" id="KW-0539">Nucleus</keyword>
<evidence type="ECO:0000256" key="5">
    <source>
        <dbReference type="ARBA" id="ARBA00023306"/>
    </source>
</evidence>
<evidence type="ECO:0000256" key="1">
    <source>
        <dbReference type="ARBA" id="ARBA00004123"/>
    </source>
</evidence>
<evidence type="ECO:0000256" key="4">
    <source>
        <dbReference type="ARBA" id="ARBA00023242"/>
    </source>
</evidence>
<dbReference type="Pfam" id="PF02724">
    <property type="entry name" value="CDC45"/>
    <property type="match status" value="1"/>
</dbReference>
<comment type="subcellular location">
    <subcellularLocation>
        <location evidence="1">Nucleus</location>
    </subcellularLocation>
</comment>
<keyword evidence="3" id="KW-0235">DNA replication</keyword>
<dbReference type="PANTHER" id="PTHR10507">
    <property type="entry name" value="CDC45-RELATED PROTEIN"/>
    <property type="match status" value="1"/>
</dbReference>
<keyword evidence="7" id="KW-1185">Reference proteome</keyword>
<evidence type="ECO:0000313" key="7">
    <source>
        <dbReference type="Proteomes" id="UP001642464"/>
    </source>
</evidence>
<sequence>MMHSAYVYGTFELHRDVGLRALKSFFATSGLMPSDYTQVFRHMSAPVRTSLRSIFSEHGKAYGFTEARIFLDQFVQDLGIVQLENFLQPQISSSDVVHILVSALCSSSPALEAIPLAEHKDYSAINRLEKEAMWENFYRAYDTVTCDNAVHLRQGIKEAVDMAKAVQTLARQIRDTKAMKATKRFRWCKIDQPPMIFRHPLAVRKLAVWLSQTLFAFKARGHGSEMERPLLMVVRDVISDTYLCVGATPPAVSDQDEFGNLFREVIKKVSSLRYRYDFFDKSCIGVAADDIDRFLNALKSVS</sequence>
<keyword evidence="6" id="KW-0132">Cell division</keyword>
<evidence type="ECO:0000256" key="3">
    <source>
        <dbReference type="ARBA" id="ARBA00022705"/>
    </source>
</evidence>
<accession>A0ABP0R9D5</accession>